<keyword evidence="3" id="KW-1185">Reference proteome</keyword>
<proteinExistence type="predicted"/>
<keyword evidence="1" id="KW-1133">Transmembrane helix</keyword>
<feature type="transmembrane region" description="Helical" evidence="1">
    <location>
        <begin position="42"/>
        <end position="63"/>
    </location>
</feature>
<dbReference type="EMBL" id="CP018889">
    <property type="protein sequence ID" value="AUI68037.1"/>
    <property type="molecule type" value="Genomic_DNA"/>
</dbReference>
<dbReference type="RefSeq" id="WP_101539121.1">
    <property type="nucleotide sequence ID" value="NZ_CP018889.2"/>
</dbReference>
<dbReference type="AlphaFoldDB" id="A0A2N9YC19"/>
<feature type="transmembrane region" description="Helical" evidence="1">
    <location>
        <begin position="109"/>
        <end position="130"/>
    </location>
</feature>
<accession>A0A2N9YC19</accession>
<organism evidence="2 3">
    <name type="scientific">Beggiatoa leptomitoformis</name>
    <dbReference type="NCBI Taxonomy" id="288004"/>
    <lineage>
        <taxon>Bacteria</taxon>
        <taxon>Pseudomonadati</taxon>
        <taxon>Pseudomonadota</taxon>
        <taxon>Gammaproteobacteria</taxon>
        <taxon>Thiotrichales</taxon>
        <taxon>Thiotrichaceae</taxon>
        <taxon>Beggiatoa</taxon>
    </lineage>
</organism>
<keyword evidence="1" id="KW-0812">Transmembrane</keyword>
<evidence type="ECO:0000313" key="2">
    <source>
        <dbReference type="EMBL" id="AUI68037.1"/>
    </source>
</evidence>
<name>A0A2N9YC19_9GAMM</name>
<reference evidence="3" key="1">
    <citation type="submission" date="2016-12" db="EMBL/GenBank/DDBJ databases">
        <title>Complete Genome Sequence of Beggiatoa leptomitiformis D-401.</title>
        <authorList>
            <person name="Fomenkov A."/>
            <person name="Vincze T."/>
            <person name="Grabovich M."/>
            <person name="Anton B.P."/>
            <person name="Dubinina G."/>
            <person name="Orlova M."/>
            <person name="Belousova E."/>
            <person name="Roberts R.J."/>
        </authorList>
    </citation>
    <scope>NUCLEOTIDE SEQUENCE [LARGE SCALE GENOMIC DNA]</scope>
    <source>
        <strain evidence="3">D-401</strain>
    </source>
</reference>
<sequence>MAFWSQFWTHTAWGVCLSLLWFTLPGWGVARLLGFARHPAPLSTLLIAPALGLCTYGSFSLLINAIFPYHFITLIFSWLGFQLLVWGWMWRYPVSTTEAFCPITNKYAIGLLLGAGVWSLLPTLQIVPFFRHDGRNDF</sequence>
<feature type="transmembrane region" description="Helical" evidence="1">
    <location>
        <begin position="69"/>
        <end position="88"/>
    </location>
</feature>
<keyword evidence="1" id="KW-0472">Membrane</keyword>
<dbReference type="STRING" id="288004.AL038_01510"/>
<evidence type="ECO:0000313" key="3">
    <source>
        <dbReference type="Proteomes" id="UP000234271"/>
    </source>
</evidence>
<protein>
    <submittedName>
        <fullName evidence="2">Uncharacterized protein</fullName>
    </submittedName>
</protein>
<evidence type="ECO:0000256" key="1">
    <source>
        <dbReference type="SAM" id="Phobius"/>
    </source>
</evidence>
<gene>
    <name evidence="2" type="ORF">BLE401_04520</name>
</gene>
<dbReference type="Proteomes" id="UP000234271">
    <property type="component" value="Chromosome"/>
</dbReference>
<feature type="transmembrane region" description="Helical" evidence="1">
    <location>
        <begin position="12"/>
        <end position="30"/>
    </location>
</feature>